<dbReference type="STRING" id="1121927.GOHSU_01_00200"/>
<organism evidence="1 2">
    <name type="scientific">Gordonia hirsuta DSM 44140 = NBRC 16056</name>
    <dbReference type="NCBI Taxonomy" id="1121927"/>
    <lineage>
        <taxon>Bacteria</taxon>
        <taxon>Bacillati</taxon>
        <taxon>Actinomycetota</taxon>
        <taxon>Actinomycetes</taxon>
        <taxon>Mycobacteriales</taxon>
        <taxon>Gordoniaceae</taxon>
        <taxon>Gordonia</taxon>
    </lineage>
</organism>
<dbReference type="OrthoDB" id="4774211at2"/>
<evidence type="ECO:0000313" key="1">
    <source>
        <dbReference type="EMBL" id="GAC55841.1"/>
    </source>
</evidence>
<comment type="caution">
    <text evidence="1">The sequence shown here is derived from an EMBL/GenBank/DDBJ whole genome shotgun (WGS) entry which is preliminary data.</text>
</comment>
<dbReference type="eggNOG" id="ENOG5031W2X">
    <property type="taxonomic scope" value="Bacteria"/>
</dbReference>
<protein>
    <submittedName>
        <fullName evidence="1">Uncharacterized protein</fullName>
    </submittedName>
</protein>
<dbReference type="Proteomes" id="UP000053405">
    <property type="component" value="Unassembled WGS sequence"/>
</dbReference>
<name>L7L4Z2_9ACTN</name>
<evidence type="ECO:0000313" key="2">
    <source>
        <dbReference type="Proteomes" id="UP000053405"/>
    </source>
</evidence>
<accession>L7L4Z2</accession>
<gene>
    <name evidence="1" type="ORF">GOHSU_01_00200</name>
</gene>
<sequence length="87" mass="8895">MKIGCATCPARNRACDGCVMQVLFSPSTRDFGPDGAECGSDPEMFEALDVFTATALISPAAARAAKAGIDAGQSDISGISGRRLKAV</sequence>
<keyword evidence="2" id="KW-1185">Reference proteome</keyword>
<proteinExistence type="predicted"/>
<dbReference type="EMBL" id="BANT01000001">
    <property type="protein sequence ID" value="GAC55841.1"/>
    <property type="molecule type" value="Genomic_DNA"/>
</dbReference>
<reference evidence="1 2" key="1">
    <citation type="submission" date="2012-12" db="EMBL/GenBank/DDBJ databases">
        <title>Whole genome shotgun sequence of Gordonia hirsuta NBRC 16056.</title>
        <authorList>
            <person name="Isaki-Nakamura S."/>
            <person name="Hosoyama A."/>
            <person name="Tsuchikane K."/>
            <person name="Katsumata H."/>
            <person name="Baba S."/>
            <person name="Yamazaki S."/>
            <person name="Fujita N."/>
        </authorList>
    </citation>
    <scope>NUCLEOTIDE SEQUENCE [LARGE SCALE GENOMIC DNA]</scope>
    <source>
        <strain evidence="1 2">NBRC 16056</strain>
    </source>
</reference>
<dbReference type="AlphaFoldDB" id="L7L4Z2"/>